<evidence type="ECO:0000313" key="2">
    <source>
        <dbReference type="EMBL" id="PCR90888.1"/>
    </source>
</evidence>
<gene>
    <name evidence="2" type="ORF">CP557_10375</name>
</gene>
<sequence>MSRWWNVIARRGDRDRAVSITITHVLTIAVTTILIAMLLTSASTMLDTETDRSTESSLETIGERLADEIGNVDQIAGASDDTVAMVADHPRRAAASGYTVELETSCSASLLDGSTDCLILTANSADVVVYVPIKTDRPIADGSDAAGGPIEIRYDSTEISITEGPR</sequence>
<dbReference type="OrthoDB" id="226715at2157"/>
<proteinExistence type="predicted"/>
<organism evidence="2 3">
    <name type="scientific">Natrinema ejinorense</name>
    <dbReference type="NCBI Taxonomy" id="373386"/>
    <lineage>
        <taxon>Archaea</taxon>
        <taxon>Methanobacteriati</taxon>
        <taxon>Methanobacteriota</taxon>
        <taxon>Stenosarchaea group</taxon>
        <taxon>Halobacteria</taxon>
        <taxon>Halobacteriales</taxon>
        <taxon>Natrialbaceae</taxon>
        <taxon>Natrinema</taxon>
    </lineage>
</organism>
<protein>
    <submittedName>
        <fullName evidence="2">Uncharacterized protein</fullName>
    </submittedName>
</protein>
<dbReference type="Pfam" id="PF23928">
    <property type="entry name" value="DUF7266"/>
    <property type="match status" value="1"/>
</dbReference>
<reference evidence="2 3" key="1">
    <citation type="submission" date="2017-09" db="EMBL/GenBank/DDBJ databases">
        <title>Genome sequences of Natrinema ejinorence JCM 13890T.</title>
        <authorList>
            <person name="Roh S.W."/>
            <person name="Kim Y.B."/>
            <person name="Kim J.Y."/>
        </authorList>
    </citation>
    <scope>NUCLEOTIDE SEQUENCE [LARGE SCALE GENOMIC DNA]</scope>
    <source>
        <strain evidence="2 3">JCM 13890</strain>
    </source>
</reference>
<dbReference type="Proteomes" id="UP000219689">
    <property type="component" value="Unassembled WGS sequence"/>
</dbReference>
<evidence type="ECO:0000313" key="3">
    <source>
        <dbReference type="Proteomes" id="UP000219689"/>
    </source>
</evidence>
<comment type="caution">
    <text evidence="2">The sequence shown here is derived from an EMBL/GenBank/DDBJ whole genome shotgun (WGS) entry which is preliminary data.</text>
</comment>
<name>A0A2A5QVL3_9EURY</name>
<accession>A0A2A5QVL3</accession>
<keyword evidence="3" id="KW-1185">Reference proteome</keyword>
<dbReference type="InterPro" id="IPR055690">
    <property type="entry name" value="DUF7266"/>
</dbReference>
<keyword evidence="1" id="KW-0472">Membrane</keyword>
<keyword evidence="1" id="KW-1133">Transmembrane helix</keyword>
<dbReference type="EMBL" id="NXNI01000001">
    <property type="protein sequence ID" value="PCR90888.1"/>
    <property type="molecule type" value="Genomic_DNA"/>
</dbReference>
<dbReference type="AlphaFoldDB" id="A0A2A5QVL3"/>
<evidence type="ECO:0000256" key="1">
    <source>
        <dbReference type="SAM" id="Phobius"/>
    </source>
</evidence>
<keyword evidence="1" id="KW-0812">Transmembrane</keyword>
<feature type="transmembrane region" description="Helical" evidence="1">
    <location>
        <begin position="20"/>
        <end position="39"/>
    </location>
</feature>